<sequence>MSARSYERADSDQTAEFTTNLGSVHNATPSPSTRIDASQLMTGSNTLYAIPFKETVIDISEKVVGALQKLCKPTSLRKVSCELKLVPNIKPEIVESFTSKVEKYSYTLDESPWCAITEGLNFQAFQALVVTGISRLSPEAPKRAVPNRPERPRWVFHDGCQQNISGQCKPDPPASENGRVVHVEVSPQVDIVATFSAAIPMTRSFLNHKLRGIKIWDADLDVVLELEPWGAEQQKLDFPNSPSSMSLRRPRQRIV</sequence>
<evidence type="ECO:0000313" key="2">
    <source>
        <dbReference type="EMBL" id="KIW10135.1"/>
    </source>
</evidence>
<reference evidence="2 3" key="1">
    <citation type="submission" date="2015-01" db="EMBL/GenBank/DDBJ databases">
        <title>The Genome Sequence of Exophiala spinifera CBS89968.</title>
        <authorList>
            <consortium name="The Broad Institute Genomics Platform"/>
            <person name="Cuomo C."/>
            <person name="de Hoog S."/>
            <person name="Gorbushina A."/>
            <person name="Stielow B."/>
            <person name="Teixiera M."/>
            <person name="Abouelleil A."/>
            <person name="Chapman S.B."/>
            <person name="Priest M."/>
            <person name="Young S.K."/>
            <person name="Wortman J."/>
            <person name="Nusbaum C."/>
            <person name="Birren B."/>
        </authorList>
    </citation>
    <scope>NUCLEOTIDE SEQUENCE [LARGE SCALE GENOMIC DNA]</scope>
    <source>
        <strain evidence="2 3">CBS 89968</strain>
    </source>
</reference>
<keyword evidence="3" id="KW-1185">Reference proteome</keyword>
<organism evidence="2 3">
    <name type="scientific">Exophiala spinifera</name>
    <dbReference type="NCBI Taxonomy" id="91928"/>
    <lineage>
        <taxon>Eukaryota</taxon>
        <taxon>Fungi</taxon>
        <taxon>Dikarya</taxon>
        <taxon>Ascomycota</taxon>
        <taxon>Pezizomycotina</taxon>
        <taxon>Eurotiomycetes</taxon>
        <taxon>Chaetothyriomycetidae</taxon>
        <taxon>Chaetothyriales</taxon>
        <taxon>Herpotrichiellaceae</taxon>
        <taxon>Exophiala</taxon>
    </lineage>
</organism>
<name>A0A0D2AUG8_9EURO</name>
<feature type="compositionally biased region" description="Basic and acidic residues" evidence="1">
    <location>
        <begin position="1"/>
        <end position="11"/>
    </location>
</feature>
<dbReference type="RefSeq" id="XP_016230351.1">
    <property type="nucleotide sequence ID" value="XM_016385407.1"/>
</dbReference>
<feature type="region of interest" description="Disordered" evidence="1">
    <location>
        <begin position="1"/>
        <end position="35"/>
    </location>
</feature>
<dbReference type="HOGENOM" id="CLU_1090026_0_0_1"/>
<dbReference type="GeneID" id="27338178"/>
<proteinExistence type="predicted"/>
<dbReference type="EMBL" id="KN847500">
    <property type="protein sequence ID" value="KIW10135.1"/>
    <property type="molecule type" value="Genomic_DNA"/>
</dbReference>
<dbReference type="AlphaFoldDB" id="A0A0D2AUG8"/>
<accession>A0A0D2AUG8</accession>
<feature type="compositionally biased region" description="Polar residues" evidence="1">
    <location>
        <begin position="12"/>
        <end position="35"/>
    </location>
</feature>
<protein>
    <submittedName>
        <fullName evidence="2">Uncharacterized protein</fullName>
    </submittedName>
</protein>
<dbReference type="VEuPathDB" id="FungiDB:PV08_11095"/>
<gene>
    <name evidence="2" type="ORF">PV08_11095</name>
</gene>
<evidence type="ECO:0000256" key="1">
    <source>
        <dbReference type="SAM" id="MobiDB-lite"/>
    </source>
</evidence>
<evidence type="ECO:0000313" key="3">
    <source>
        <dbReference type="Proteomes" id="UP000053328"/>
    </source>
</evidence>
<dbReference type="Proteomes" id="UP000053328">
    <property type="component" value="Unassembled WGS sequence"/>
</dbReference>